<keyword evidence="3" id="KW-1185">Reference proteome</keyword>
<protein>
    <submittedName>
        <fullName evidence="2">Uncharacterized protein</fullName>
    </submittedName>
</protein>
<evidence type="ECO:0000313" key="3">
    <source>
        <dbReference type="Proteomes" id="UP000011666"/>
    </source>
</evidence>
<gene>
    <name evidence="2" type="ORF">GS4_17_00680</name>
</gene>
<accession>M0QMN6</accession>
<comment type="caution">
    <text evidence="2">The sequence shown here is derived from an EMBL/GenBank/DDBJ whole genome shotgun (WGS) entry which is preliminary data.</text>
</comment>
<dbReference type="Proteomes" id="UP000011666">
    <property type="component" value="Unassembled WGS sequence"/>
</dbReference>
<dbReference type="AlphaFoldDB" id="M0QMN6"/>
<organism evidence="2 3">
    <name type="scientific">Gordonia soli NBRC 108243</name>
    <dbReference type="NCBI Taxonomy" id="1223545"/>
    <lineage>
        <taxon>Bacteria</taxon>
        <taxon>Bacillati</taxon>
        <taxon>Actinomycetota</taxon>
        <taxon>Actinomycetes</taxon>
        <taxon>Mycobacteriales</taxon>
        <taxon>Gordoniaceae</taxon>
        <taxon>Gordonia</taxon>
    </lineage>
</organism>
<evidence type="ECO:0000313" key="2">
    <source>
        <dbReference type="EMBL" id="GAC68682.1"/>
    </source>
</evidence>
<feature type="region of interest" description="Disordered" evidence="1">
    <location>
        <begin position="61"/>
        <end position="93"/>
    </location>
</feature>
<reference evidence="2 3" key="1">
    <citation type="submission" date="2013-01" db="EMBL/GenBank/DDBJ databases">
        <title>Whole genome shotgun sequence of Gordonia soli NBRC 108243.</title>
        <authorList>
            <person name="Isaki-Nakamura S."/>
            <person name="Hosoyama A."/>
            <person name="Tsuchikane K."/>
            <person name="Ando Y."/>
            <person name="Baba S."/>
            <person name="Ohji S."/>
            <person name="Hamada M."/>
            <person name="Tamura T."/>
            <person name="Yamazoe A."/>
            <person name="Yamazaki S."/>
            <person name="Fujita N."/>
        </authorList>
    </citation>
    <scope>NUCLEOTIDE SEQUENCE [LARGE SCALE GENOMIC DNA]</scope>
    <source>
        <strain evidence="2 3">NBRC 108243</strain>
    </source>
</reference>
<dbReference type="EMBL" id="BANX01000017">
    <property type="protein sequence ID" value="GAC68682.1"/>
    <property type="molecule type" value="Genomic_DNA"/>
</dbReference>
<dbReference type="STRING" id="1223545.GS4_17_00680"/>
<sequence length="93" mass="10253">MPVPPQSESTAQGQDLVLTRSHPMRTEIQFRPFVVCRPHLAPEATRRLEDDHAVTGRPQLLCSGETAQSSSDHGNVAPHAPTVNETRTDVQFL</sequence>
<name>M0QMN6_9ACTN</name>
<evidence type="ECO:0000256" key="1">
    <source>
        <dbReference type="SAM" id="MobiDB-lite"/>
    </source>
</evidence>
<proteinExistence type="predicted"/>